<keyword evidence="4" id="KW-0472">Membrane</keyword>
<dbReference type="PANTHER" id="PTHR15407:SF28">
    <property type="entry name" value="RIBITOL-5-PHOSPHATE TRANSFERASE FKTN"/>
    <property type="match status" value="1"/>
</dbReference>
<dbReference type="AlphaFoldDB" id="A0AAN7WLE6"/>
<accession>A0AAN7WLE6</accession>
<evidence type="ECO:0000313" key="7">
    <source>
        <dbReference type="EMBL" id="KAK5773907.1"/>
    </source>
</evidence>
<feature type="region of interest" description="Disordered" evidence="5">
    <location>
        <begin position="69"/>
        <end position="99"/>
    </location>
</feature>
<evidence type="ECO:0000256" key="1">
    <source>
        <dbReference type="ARBA" id="ARBA00004167"/>
    </source>
</evidence>
<evidence type="ECO:0000313" key="8">
    <source>
        <dbReference type="Proteomes" id="UP001306508"/>
    </source>
</evidence>
<evidence type="ECO:0000256" key="5">
    <source>
        <dbReference type="SAM" id="MobiDB-lite"/>
    </source>
</evidence>
<evidence type="ECO:0000256" key="2">
    <source>
        <dbReference type="ARBA" id="ARBA00022692"/>
    </source>
</evidence>
<organism evidence="7 8">
    <name type="scientific">Arxiozyma heterogenica</name>
    <dbReference type="NCBI Taxonomy" id="278026"/>
    <lineage>
        <taxon>Eukaryota</taxon>
        <taxon>Fungi</taxon>
        <taxon>Dikarya</taxon>
        <taxon>Ascomycota</taxon>
        <taxon>Saccharomycotina</taxon>
        <taxon>Saccharomycetes</taxon>
        <taxon>Saccharomycetales</taxon>
        <taxon>Saccharomycetaceae</taxon>
        <taxon>Arxiozyma</taxon>
    </lineage>
</organism>
<dbReference type="EMBL" id="JAWIZZ010000061">
    <property type="protein sequence ID" value="KAK5773907.1"/>
    <property type="molecule type" value="Genomic_DNA"/>
</dbReference>
<dbReference type="InterPro" id="IPR009644">
    <property type="entry name" value="FKTN/MNN4/W02B3.4-1"/>
</dbReference>
<protein>
    <recommendedName>
        <fullName evidence="6">LicD/FKTN/FKRP nucleotidyltransferase domain-containing protein</fullName>
    </recommendedName>
</protein>
<comment type="subcellular location">
    <subcellularLocation>
        <location evidence="1">Membrane</location>
        <topology evidence="1">Single-pass membrane protein</topology>
    </subcellularLocation>
</comment>
<keyword evidence="8" id="KW-1185">Reference proteome</keyword>
<dbReference type="PANTHER" id="PTHR15407">
    <property type="entry name" value="FUKUTIN-RELATED"/>
    <property type="match status" value="1"/>
</dbReference>
<feature type="domain" description="LicD/FKTN/FKRP nucleotidyltransferase" evidence="6">
    <location>
        <begin position="529"/>
        <end position="775"/>
    </location>
</feature>
<evidence type="ECO:0000259" key="6">
    <source>
        <dbReference type="Pfam" id="PF04991"/>
    </source>
</evidence>
<dbReference type="Pfam" id="PF04991">
    <property type="entry name" value="LicD"/>
    <property type="match status" value="1"/>
</dbReference>
<gene>
    <name evidence="7" type="ORF">RI543_004808</name>
</gene>
<dbReference type="GO" id="GO:0009100">
    <property type="term" value="P:glycoprotein metabolic process"/>
    <property type="evidence" value="ECO:0007669"/>
    <property type="project" value="UniProtKB-ARBA"/>
</dbReference>
<reference evidence="8" key="1">
    <citation type="submission" date="2023-07" db="EMBL/GenBank/DDBJ databases">
        <title>A draft genome of Kazachstania heterogenica Y-27499.</title>
        <authorList>
            <person name="Donic C."/>
            <person name="Kralova J.S."/>
            <person name="Fidel L."/>
            <person name="Ben-Dor S."/>
            <person name="Jung S."/>
        </authorList>
    </citation>
    <scope>NUCLEOTIDE SEQUENCE [LARGE SCALE GENOMIC DNA]</scope>
    <source>
        <strain evidence="8">Y27499</strain>
    </source>
</reference>
<keyword evidence="3" id="KW-1133">Transmembrane helix</keyword>
<sequence length="992" mass="115918">MHSKDVFYKAIKPNNKEKEEEESLITADNSIISASLYLFPNRKQIHKISKNAKRPNTIGKKNLNLNNFYSSNHDTSTTSTTTTTTTNNNKNNNGNTGTSPDSTIYSFTKPIFDLLSLLKSTPAETIEHASALYRKMFFDTSPSWIDDYYFKSNLLTVSMGSNKTKQLNSIEELSFYDSDPRLIWSVYLYHILKNAIDSRHLKSSDDFKLPFSWYDWSDYHDYNKLLSVKNKFQGKLNCQLATKTYIDHDLLVEIEEELSDFLFLIDRSKYEDNFWYRGITSFQSGIQNYNISEFCIDYEENDPLYKSPFNLPFKVNNIWTKIRPEVYQISARNYLLSTFRNPLSMTILNSNTSAFQVYIEQEQRNNMIQSDLLSNFVEDNIKKKDDYKFDHIKIFEDFINDTSINKLFELEIPNKNSSLYQIDRFELTLDDFKFDVKSKIEELESINKKDDKKLSLHEKDYLSNLKTSYRTHPAFASKYLQEADNLIGSKLGGGGHRDKRFYNGAATDTGINKKARMNSLIRVFQRFVQSNGLVSWISHGTLYAHLYNGLAFPWDNDFDVQMPIKHLHLLAQYFNQSLILEDPREGNGRYFLDVTPSISVRTNTNGKNNIDARFIDVDSGVYVDITGLSVSSASYEKEKIDIIPPNKYNEIKEQIMGINKTKLTNPELGEELASKNLLDLEKYMFDHKDDFTYEQFADVQKMIRKERQQQIKHTNYDRGLNDAQKYHLHEKLNIVNCRNHHFSRLDMISPLRLTYFHGVRVYIPNKAIESLQTEYTVPKRYGFQSFEGKTYIPKLKQWILFPILRRIANINGIFKNMLPLRSEVSALSFSDLKFILLNMVIGEYYDLLSYTVTTFDVTNYRVKELEIIFDTWMSVKDKSKLLSIMRDRIGDKMSSPMKDALLLDYESRIWRQFEKRLSHIELQDIKKSVLSSIVDEISQKFTIFNSNKWFGNKLLENEDSTNNAYNIDKAGLNIYNGIENQINTIFESDPNF</sequence>
<proteinExistence type="predicted"/>
<evidence type="ECO:0000256" key="4">
    <source>
        <dbReference type="ARBA" id="ARBA00023136"/>
    </source>
</evidence>
<dbReference type="Proteomes" id="UP001306508">
    <property type="component" value="Unassembled WGS sequence"/>
</dbReference>
<evidence type="ECO:0000256" key="3">
    <source>
        <dbReference type="ARBA" id="ARBA00022989"/>
    </source>
</evidence>
<keyword evidence="2" id="KW-0812">Transmembrane</keyword>
<name>A0AAN7WLE6_9SACH</name>
<feature type="compositionally biased region" description="Low complexity" evidence="5">
    <location>
        <begin position="75"/>
        <end position="99"/>
    </location>
</feature>
<comment type="caution">
    <text evidence="7">The sequence shown here is derived from an EMBL/GenBank/DDBJ whole genome shotgun (WGS) entry which is preliminary data.</text>
</comment>
<dbReference type="GO" id="GO:0016020">
    <property type="term" value="C:membrane"/>
    <property type="evidence" value="ECO:0007669"/>
    <property type="project" value="UniProtKB-SubCell"/>
</dbReference>
<dbReference type="InterPro" id="IPR007074">
    <property type="entry name" value="LicD/FKTN/FKRP_NTP_transf"/>
</dbReference>